<evidence type="ECO:0000313" key="6">
    <source>
        <dbReference type="Proteomes" id="UP000726737"/>
    </source>
</evidence>
<feature type="region of interest" description="Disordered" evidence="4">
    <location>
        <begin position="297"/>
        <end position="320"/>
    </location>
</feature>
<proteinExistence type="inferred from homology"/>
<gene>
    <name evidence="5" type="primary">CDC27</name>
    <name evidence="5" type="ORF">BG011_005368</name>
</gene>
<feature type="region of interest" description="Disordered" evidence="4">
    <location>
        <begin position="334"/>
        <end position="372"/>
    </location>
</feature>
<evidence type="ECO:0000256" key="3">
    <source>
        <dbReference type="PROSITE-ProRule" id="PRU00339"/>
    </source>
</evidence>
<feature type="region of interest" description="Disordered" evidence="4">
    <location>
        <begin position="1"/>
        <end position="24"/>
    </location>
</feature>
<keyword evidence="1 3" id="KW-0802">TPR repeat</keyword>
<dbReference type="GO" id="GO:0031145">
    <property type="term" value="P:anaphase-promoting complex-dependent catabolic process"/>
    <property type="evidence" value="ECO:0007669"/>
    <property type="project" value="TreeGrafter"/>
</dbReference>
<dbReference type="GO" id="GO:0051301">
    <property type="term" value="P:cell division"/>
    <property type="evidence" value="ECO:0007669"/>
    <property type="project" value="TreeGrafter"/>
</dbReference>
<dbReference type="GO" id="GO:0005680">
    <property type="term" value="C:anaphase-promoting complex"/>
    <property type="evidence" value="ECO:0007669"/>
    <property type="project" value="TreeGrafter"/>
</dbReference>
<feature type="repeat" description="TPR" evidence="3">
    <location>
        <begin position="158"/>
        <end position="191"/>
    </location>
</feature>
<evidence type="ECO:0000256" key="4">
    <source>
        <dbReference type="SAM" id="MobiDB-lite"/>
    </source>
</evidence>
<protein>
    <submittedName>
        <fullName evidence="5">Anaphase-promoting complex subunit cdc27</fullName>
    </submittedName>
</protein>
<dbReference type="PANTHER" id="PTHR12558">
    <property type="entry name" value="CELL DIVISION CYCLE 16,23,27"/>
    <property type="match status" value="1"/>
</dbReference>
<feature type="region of interest" description="Disordered" evidence="4">
    <location>
        <begin position="768"/>
        <end position="788"/>
    </location>
</feature>
<dbReference type="Pfam" id="PF12895">
    <property type="entry name" value="ANAPC3"/>
    <property type="match status" value="1"/>
</dbReference>
<evidence type="ECO:0000256" key="2">
    <source>
        <dbReference type="ARBA" id="ARBA00038210"/>
    </source>
</evidence>
<comment type="caution">
    <text evidence="5">The sequence shown here is derived from an EMBL/GenBank/DDBJ whole genome shotgun (WGS) entry which is preliminary data.</text>
</comment>
<dbReference type="Gene3D" id="1.25.40.10">
    <property type="entry name" value="Tetratricopeptide repeat domain"/>
    <property type="match status" value="4"/>
</dbReference>
<keyword evidence="6" id="KW-1185">Reference proteome</keyword>
<dbReference type="OrthoDB" id="10248520at2759"/>
<dbReference type="GO" id="GO:0016567">
    <property type="term" value="P:protein ubiquitination"/>
    <property type="evidence" value="ECO:0007669"/>
    <property type="project" value="TreeGrafter"/>
</dbReference>
<dbReference type="GO" id="GO:0005737">
    <property type="term" value="C:cytoplasm"/>
    <property type="evidence" value="ECO:0007669"/>
    <property type="project" value="TreeGrafter"/>
</dbReference>
<dbReference type="SUPFAM" id="SSF48452">
    <property type="entry name" value="TPR-like"/>
    <property type="match status" value="2"/>
</dbReference>
<evidence type="ECO:0000313" key="5">
    <source>
        <dbReference type="EMBL" id="KAG0265156.1"/>
    </source>
</evidence>
<feature type="repeat" description="TPR" evidence="3">
    <location>
        <begin position="725"/>
        <end position="758"/>
    </location>
</feature>
<feature type="repeat" description="TPR" evidence="3">
    <location>
        <begin position="623"/>
        <end position="656"/>
    </location>
</feature>
<accession>A0A9P6QD16</accession>
<reference evidence="5" key="1">
    <citation type="journal article" date="2020" name="Fungal Divers.">
        <title>Resolving the Mortierellaceae phylogeny through synthesis of multi-gene phylogenetics and phylogenomics.</title>
        <authorList>
            <person name="Vandepol N."/>
            <person name="Liber J."/>
            <person name="Desiro A."/>
            <person name="Na H."/>
            <person name="Kennedy M."/>
            <person name="Barry K."/>
            <person name="Grigoriev I.V."/>
            <person name="Miller A.N."/>
            <person name="O'Donnell K."/>
            <person name="Stajich J.E."/>
            <person name="Bonito G."/>
        </authorList>
    </citation>
    <scope>NUCLEOTIDE SEQUENCE</scope>
    <source>
        <strain evidence="5">KOD948</strain>
    </source>
</reference>
<dbReference type="Pfam" id="PF13181">
    <property type="entry name" value="TPR_8"/>
    <property type="match status" value="2"/>
</dbReference>
<dbReference type="Proteomes" id="UP000726737">
    <property type="component" value="Unassembled WGS sequence"/>
</dbReference>
<feature type="repeat" description="TPR" evidence="3">
    <location>
        <begin position="555"/>
        <end position="588"/>
    </location>
</feature>
<organism evidence="5 6">
    <name type="scientific">Mortierella polycephala</name>
    <dbReference type="NCBI Taxonomy" id="41804"/>
    <lineage>
        <taxon>Eukaryota</taxon>
        <taxon>Fungi</taxon>
        <taxon>Fungi incertae sedis</taxon>
        <taxon>Mucoromycota</taxon>
        <taxon>Mortierellomycotina</taxon>
        <taxon>Mortierellomycetes</taxon>
        <taxon>Mortierellales</taxon>
        <taxon>Mortierellaceae</taxon>
        <taxon>Mortierella</taxon>
    </lineage>
</organism>
<dbReference type="SMART" id="SM00028">
    <property type="entry name" value="TPR"/>
    <property type="match status" value="8"/>
</dbReference>
<feature type="repeat" description="TPR" evidence="3">
    <location>
        <begin position="589"/>
        <end position="622"/>
    </location>
</feature>
<dbReference type="PROSITE" id="PS50005">
    <property type="entry name" value="TPR"/>
    <property type="match status" value="6"/>
</dbReference>
<dbReference type="PANTHER" id="PTHR12558:SF13">
    <property type="entry name" value="CELL DIVISION CYCLE PROTEIN 27 HOMOLOG"/>
    <property type="match status" value="1"/>
</dbReference>
<dbReference type="AlphaFoldDB" id="A0A9P6QD16"/>
<dbReference type="InterPro" id="IPR019734">
    <property type="entry name" value="TPR_rpt"/>
</dbReference>
<name>A0A9P6QD16_9FUNG</name>
<dbReference type="EMBL" id="JAAAJA010000037">
    <property type="protein sequence ID" value="KAG0265156.1"/>
    <property type="molecule type" value="Genomic_DNA"/>
</dbReference>
<feature type="repeat" description="TPR" evidence="3">
    <location>
        <begin position="657"/>
        <end position="690"/>
    </location>
</feature>
<feature type="compositionally biased region" description="Polar residues" evidence="4">
    <location>
        <begin position="360"/>
        <end position="372"/>
    </location>
</feature>
<dbReference type="Pfam" id="PF14559">
    <property type="entry name" value="TPR_19"/>
    <property type="match status" value="1"/>
</dbReference>
<dbReference type="GO" id="GO:0007091">
    <property type="term" value="P:metaphase/anaphase transition of mitotic cell cycle"/>
    <property type="evidence" value="ECO:0007669"/>
    <property type="project" value="TreeGrafter"/>
</dbReference>
<dbReference type="PROSITE" id="PS50293">
    <property type="entry name" value="TPR_REGION"/>
    <property type="match status" value="1"/>
</dbReference>
<feature type="compositionally biased region" description="Polar residues" evidence="4">
    <location>
        <begin position="1"/>
        <end position="23"/>
    </location>
</feature>
<dbReference type="Pfam" id="PF00515">
    <property type="entry name" value="TPR_1"/>
    <property type="match status" value="2"/>
</dbReference>
<dbReference type="InterPro" id="IPR011990">
    <property type="entry name" value="TPR-like_helical_dom_sf"/>
</dbReference>
<comment type="similarity">
    <text evidence="2">Belongs to the APC3/CDC27 family.</text>
</comment>
<evidence type="ECO:0000256" key="1">
    <source>
        <dbReference type="ARBA" id="ARBA00022803"/>
    </source>
</evidence>
<sequence length="788" mass="88832">MAVKSANGTLSTGTSNPNMTMSQDAAPRLNHVGQRLEQAIRYSLDKFQFRNAVFLAERLTSHTRGPGHGECEREHARYLLATSHYRQGRPEIAWGVLEGCTSSRSRYLFAQCCFDLRRYIECNGVLEWLLEDNTMPRGSATDVLTSRNASWDSDPDKASVLNLLGHTARVQQRHKLATKYFKEAFEINPFLWEAVENLCELGAPLDPNTVFGQFDLRTGNILPKPLTMFQRSRTIGSDSSVFLASKHSPAQENGESASTDGAFNQNNLFFKYDSAELTRTKSTFLPPLLTSGLSARAQMNGSPQESDDYGPEKTPTPLGPSMNRDLSFMLPTALPDTTDRVPLRRGTTSQQRKQLERTKSTTSLQGHVTSGGITKRGLERSASIAAFSASATRRGSKARNYIKNASNFGSKKDIVNVEDRDEQKGTTTFTTPSPASEMELLAEEDALRTMADILRIMARAYGLLSLNRFSEALSEFNTVPYEHSQSGWLQCQIAKCKFGMGDYSTAAQHFKRARELEPSLHRDMEVYSTCLWHLQNKTALATLAKELKDSNHLSPQAWCALGNAYNLKRENDQALKCFRRAIQLNDRFAYAHTLSGHEYGGLEEYDKAQEQYRAAMSIDPRHYYAWYGLGSIYAKMGKYDLALIHYKEAQKLNPSNAILHFWVGMIQEKMSRTTEAMRSFEETINIEPGHFAARYHKARVHSNMGQYEEALKELDLVIKLSSNEPKAYFLKGKVLIKMGDKEQGLKNLTWALELDSKSSRAIRDFIERVDQGSDDEDERNEVKVDMDD</sequence>